<feature type="domain" description="Fatty acyl-CoA reductase C-terminal" evidence="5">
    <location>
        <begin position="311"/>
        <end position="384"/>
    </location>
</feature>
<comment type="caution">
    <text evidence="7">The sequence shown here is derived from an EMBL/GenBank/DDBJ whole genome shotgun (WGS) entry which is preliminary data.</text>
</comment>
<dbReference type="InterPro" id="IPR026055">
    <property type="entry name" value="FAR"/>
</dbReference>
<comment type="catalytic activity">
    <reaction evidence="4">
        <text>a long-chain fatty acyl-CoA + 2 NADPH + 2 H(+) = a long-chain primary fatty alcohol + 2 NADP(+) + CoA</text>
        <dbReference type="Rhea" id="RHEA:52716"/>
        <dbReference type="ChEBI" id="CHEBI:15378"/>
        <dbReference type="ChEBI" id="CHEBI:57287"/>
        <dbReference type="ChEBI" id="CHEBI:57783"/>
        <dbReference type="ChEBI" id="CHEBI:58349"/>
        <dbReference type="ChEBI" id="CHEBI:77396"/>
        <dbReference type="ChEBI" id="CHEBI:83139"/>
        <dbReference type="EC" id="1.2.1.84"/>
    </reaction>
</comment>
<evidence type="ECO:0000313" key="7">
    <source>
        <dbReference type="EMBL" id="KAL0418312.1"/>
    </source>
</evidence>
<name>A0AAW2UNG3_SESRA</name>
<dbReference type="InterPro" id="IPR036291">
    <property type="entry name" value="NAD(P)-bd_dom_sf"/>
</dbReference>
<dbReference type="CDD" id="cd05236">
    <property type="entry name" value="FAR-N_SDR_e"/>
    <property type="match status" value="1"/>
</dbReference>
<dbReference type="InterPro" id="IPR033640">
    <property type="entry name" value="FAR_C"/>
</dbReference>
<dbReference type="EMBL" id="JACGWJ010000005">
    <property type="protein sequence ID" value="KAL0418312.1"/>
    <property type="molecule type" value="Genomic_DNA"/>
</dbReference>
<dbReference type="Pfam" id="PF07993">
    <property type="entry name" value="NAD_binding_4"/>
    <property type="match status" value="1"/>
</dbReference>
<evidence type="ECO:0000259" key="5">
    <source>
        <dbReference type="Pfam" id="PF03015"/>
    </source>
</evidence>
<dbReference type="GO" id="GO:0102965">
    <property type="term" value="F:alcohol-forming long-chain fatty acyl-CoA reductase activity"/>
    <property type="evidence" value="ECO:0007669"/>
    <property type="project" value="UniProtKB-EC"/>
</dbReference>
<gene>
    <name evidence="7" type="ORF">Sradi_1244700</name>
</gene>
<dbReference type="GO" id="GO:0080019">
    <property type="term" value="F:alcohol-forming very long-chain fatty acyl-CoA reductase activity"/>
    <property type="evidence" value="ECO:0007669"/>
    <property type="project" value="InterPro"/>
</dbReference>
<sequence length="385" mass="44191">MDSKVSEKMWREIDIIVNSAATTKFDERYDVAFGINALGASHVRNFASKCSKLDTLLQVSTAFVHDTRKGLIAEKPFRMGQTADGSKISYLDTNMEKKIIEEKLKALQMQKATEIETTRAMKDLGIERAMLHGWPNTYVFTKAIGEMLLENFEKAKVVIIRPTIVTSTYKEPFPGWIEGLRTMDSIFVAYGKGKLKFFAGDPNSTLDMIPGDMVVNCMLAAMAIHSNHHHHNLFIYHIGSSRRNPVKYAEVKSLMQRYLTQNPLLDSRGRPIKVAQLTVLSSMASFHNYIAIHYLPFLHILKWTNMMCCNLFESIYANARRRLSASMRLTELYKPYVFFQGVFDDVNTENLRRMIKGSNTEVMLNFDPKSIEWDEYFVNIFICIK</sequence>
<keyword evidence="4" id="KW-0560">Oxidoreductase</keyword>
<proteinExistence type="inferred from homology"/>
<dbReference type="Gene3D" id="3.40.50.720">
    <property type="entry name" value="NAD(P)-binding Rossmann-like Domain"/>
    <property type="match status" value="1"/>
</dbReference>
<evidence type="ECO:0000256" key="1">
    <source>
        <dbReference type="ARBA" id="ARBA00005928"/>
    </source>
</evidence>
<reference evidence="7" key="1">
    <citation type="submission" date="2020-06" db="EMBL/GenBank/DDBJ databases">
        <authorList>
            <person name="Li T."/>
            <person name="Hu X."/>
            <person name="Zhang T."/>
            <person name="Song X."/>
            <person name="Zhang H."/>
            <person name="Dai N."/>
            <person name="Sheng W."/>
            <person name="Hou X."/>
            <person name="Wei L."/>
        </authorList>
    </citation>
    <scope>NUCLEOTIDE SEQUENCE</scope>
    <source>
        <strain evidence="7">G02</strain>
        <tissue evidence="7">Leaf</tissue>
    </source>
</reference>
<keyword evidence="4" id="KW-0521">NADP</keyword>
<keyword evidence="3 4" id="KW-0443">Lipid metabolism</keyword>
<comment type="function">
    <text evidence="4">Catalyzes the reduction of fatty acyl-CoA to fatty alcohols.</text>
</comment>
<dbReference type="GO" id="GO:0010345">
    <property type="term" value="P:suberin biosynthetic process"/>
    <property type="evidence" value="ECO:0007669"/>
    <property type="project" value="TreeGrafter"/>
</dbReference>
<organism evidence="7">
    <name type="scientific">Sesamum radiatum</name>
    <name type="common">Black benniseed</name>
    <dbReference type="NCBI Taxonomy" id="300843"/>
    <lineage>
        <taxon>Eukaryota</taxon>
        <taxon>Viridiplantae</taxon>
        <taxon>Streptophyta</taxon>
        <taxon>Embryophyta</taxon>
        <taxon>Tracheophyta</taxon>
        <taxon>Spermatophyta</taxon>
        <taxon>Magnoliopsida</taxon>
        <taxon>eudicotyledons</taxon>
        <taxon>Gunneridae</taxon>
        <taxon>Pentapetalae</taxon>
        <taxon>asterids</taxon>
        <taxon>lamiids</taxon>
        <taxon>Lamiales</taxon>
        <taxon>Pedaliaceae</taxon>
        <taxon>Sesamum</taxon>
    </lineage>
</organism>
<dbReference type="GO" id="GO:0035336">
    <property type="term" value="P:long-chain fatty-acyl-CoA metabolic process"/>
    <property type="evidence" value="ECO:0007669"/>
    <property type="project" value="TreeGrafter"/>
</dbReference>
<dbReference type="AlphaFoldDB" id="A0AAW2UNG3"/>
<evidence type="ECO:0000256" key="2">
    <source>
        <dbReference type="ARBA" id="ARBA00022516"/>
    </source>
</evidence>
<evidence type="ECO:0000256" key="3">
    <source>
        <dbReference type="ARBA" id="ARBA00023098"/>
    </source>
</evidence>
<keyword evidence="2 4" id="KW-0444">Lipid biosynthesis</keyword>
<evidence type="ECO:0000256" key="4">
    <source>
        <dbReference type="RuleBase" id="RU363097"/>
    </source>
</evidence>
<dbReference type="Pfam" id="PF03015">
    <property type="entry name" value="Sterile"/>
    <property type="match status" value="1"/>
</dbReference>
<protein>
    <recommendedName>
        <fullName evidence="4">Fatty acyl-CoA reductase</fullName>
        <ecNumber evidence="4">1.2.1.84</ecNumber>
    </recommendedName>
</protein>
<dbReference type="InterPro" id="IPR013120">
    <property type="entry name" value="FAR_NAD-bd"/>
</dbReference>
<feature type="domain" description="Thioester reductase (TE)" evidence="6">
    <location>
        <begin position="3"/>
        <end position="218"/>
    </location>
</feature>
<dbReference type="EC" id="1.2.1.84" evidence="4"/>
<dbReference type="PANTHER" id="PTHR11011:SF105">
    <property type="entry name" value="FATTY ACYL-COA REDUCTASE"/>
    <property type="match status" value="1"/>
</dbReference>
<reference evidence="7" key="2">
    <citation type="journal article" date="2024" name="Plant">
        <title>Genomic evolution and insights into agronomic trait innovations of Sesamum species.</title>
        <authorList>
            <person name="Miao H."/>
            <person name="Wang L."/>
            <person name="Qu L."/>
            <person name="Liu H."/>
            <person name="Sun Y."/>
            <person name="Le M."/>
            <person name="Wang Q."/>
            <person name="Wei S."/>
            <person name="Zheng Y."/>
            <person name="Lin W."/>
            <person name="Duan Y."/>
            <person name="Cao H."/>
            <person name="Xiong S."/>
            <person name="Wang X."/>
            <person name="Wei L."/>
            <person name="Li C."/>
            <person name="Ma Q."/>
            <person name="Ju M."/>
            <person name="Zhao R."/>
            <person name="Li G."/>
            <person name="Mu C."/>
            <person name="Tian Q."/>
            <person name="Mei H."/>
            <person name="Zhang T."/>
            <person name="Gao T."/>
            <person name="Zhang H."/>
        </authorList>
    </citation>
    <scope>NUCLEOTIDE SEQUENCE</scope>
    <source>
        <strain evidence="7">G02</strain>
    </source>
</reference>
<accession>A0AAW2UNG3</accession>
<dbReference type="CDD" id="cd09071">
    <property type="entry name" value="FAR_C"/>
    <property type="match status" value="1"/>
</dbReference>
<evidence type="ECO:0000259" key="6">
    <source>
        <dbReference type="Pfam" id="PF07993"/>
    </source>
</evidence>
<dbReference type="SUPFAM" id="SSF51735">
    <property type="entry name" value="NAD(P)-binding Rossmann-fold domains"/>
    <property type="match status" value="1"/>
</dbReference>
<comment type="similarity">
    <text evidence="1 4">Belongs to the fatty acyl-CoA reductase family.</text>
</comment>
<dbReference type="PANTHER" id="PTHR11011">
    <property type="entry name" value="MALE STERILITY PROTEIN 2-RELATED"/>
    <property type="match status" value="1"/>
</dbReference>